<keyword evidence="3" id="KW-1185">Reference proteome</keyword>
<dbReference type="KEGG" id="stai:STAIW_v1c06140"/>
<dbReference type="PATRIC" id="fig|1276220.3.peg.626"/>
<evidence type="ECO:0000313" key="2">
    <source>
        <dbReference type="EMBL" id="AGR41236.1"/>
    </source>
</evidence>
<dbReference type="HOGENOM" id="CLU_2939481_0_0_14"/>
<organism evidence="2 3">
    <name type="scientific">Spiroplasma taiwanense CT-1</name>
    <dbReference type="NCBI Taxonomy" id="1276220"/>
    <lineage>
        <taxon>Bacteria</taxon>
        <taxon>Bacillati</taxon>
        <taxon>Mycoplasmatota</taxon>
        <taxon>Mollicutes</taxon>
        <taxon>Entomoplasmatales</taxon>
        <taxon>Spiroplasmataceae</taxon>
        <taxon>Spiroplasma</taxon>
    </lineage>
</organism>
<evidence type="ECO:0000256" key="1">
    <source>
        <dbReference type="SAM" id="Phobius"/>
    </source>
</evidence>
<keyword evidence="1" id="KW-1133">Transmembrane helix</keyword>
<dbReference type="AlphaFoldDB" id="S5LX85"/>
<name>S5LX85_9MOLU</name>
<keyword evidence="1" id="KW-0472">Membrane</keyword>
<dbReference type="EMBL" id="CP005074">
    <property type="protein sequence ID" value="AGR41236.1"/>
    <property type="molecule type" value="Genomic_DNA"/>
</dbReference>
<feature type="transmembrane region" description="Helical" evidence="1">
    <location>
        <begin position="27"/>
        <end position="50"/>
    </location>
</feature>
<keyword evidence="1" id="KW-0812">Transmembrane</keyword>
<reference evidence="2 3" key="1">
    <citation type="journal article" date="2013" name="Genome Biol. Evol.">
        <title>Comparison of metabolic capacities and inference of gene content evolution in mosquito-associated Spiroplasma diminutum and S. taiwanense.</title>
        <authorList>
            <person name="Lo W.S."/>
            <person name="Ku C."/>
            <person name="Chen L.L."/>
            <person name="Chang T.H."/>
            <person name="Kuo C.H."/>
        </authorList>
    </citation>
    <scope>NUCLEOTIDE SEQUENCE [LARGE SCALE GENOMIC DNA]</scope>
    <source>
        <strain evidence="2">CT-1</strain>
    </source>
</reference>
<dbReference type="RefSeq" id="WP_020834375.1">
    <property type="nucleotide sequence ID" value="NC_021846.1"/>
</dbReference>
<dbReference type="Proteomes" id="UP000014984">
    <property type="component" value="Chromosome"/>
</dbReference>
<evidence type="ECO:0000313" key="3">
    <source>
        <dbReference type="Proteomes" id="UP000014984"/>
    </source>
</evidence>
<sequence length="60" mass="6464">MFVVLFSASILAAVVYLYLNGGLSIANVILMSSVSEAFISLVISSGIYFGQIKNGRYLNK</sequence>
<proteinExistence type="predicted"/>
<gene>
    <name evidence="2" type="ORF">STAIW_v1c06140</name>
</gene>
<accession>S5LX85</accession>
<protein>
    <submittedName>
        <fullName evidence="2">Uncharacterized protein</fullName>
    </submittedName>
</protein>
<dbReference type="STRING" id="1276220.STAIW_v1c06140"/>